<name>A0ACB7VKG8_DIOAL</name>
<reference evidence="2" key="1">
    <citation type="journal article" date="2022" name="Nat. Commun.">
        <title>Chromosome evolution and the genetic basis of agronomically important traits in greater yam.</title>
        <authorList>
            <person name="Bredeson J.V."/>
            <person name="Lyons J.B."/>
            <person name="Oniyinde I.O."/>
            <person name="Okereke N.R."/>
            <person name="Kolade O."/>
            <person name="Nnabue I."/>
            <person name="Nwadili C.O."/>
            <person name="Hribova E."/>
            <person name="Parker M."/>
            <person name="Nwogha J."/>
            <person name="Shu S."/>
            <person name="Carlson J."/>
            <person name="Kariba R."/>
            <person name="Muthemba S."/>
            <person name="Knop K."/>
            <person name="Barton G.J."/>
            <person name="Sherwood A.V."/>
            <person name="Lopez-Montes A."/>
            <person name="Asiedu R."/>
            <person name="Jamnadass R."/>
            <person name="Muchugi A."/>
            <person name="Goodstein D."/>
            <person name="Egesi C.N."/>
            <person name="Featherston J."/>
            <person name="Asfaw A."/>
            <person name="Simpson G.G."/>
            <person name="Dolezel J."/>
            <person name="Hendre P.S."/>
            <person name="Van Deynze A."/>
            <person name="Kumar P.L."/>
            <person name="Obidiegwu J.E."/>
            <person name="Bhattacharjee R."/>
            <person name="Rokhsar D.S."/>
        </authorList>
    </citation>
    <scope>NUCLEOTIDE SEQUENCE [LARGE SCALE GENOMIC DNA]</scope>
    <source>
        <strain evidence="2">cv. TDa95/00328</strain>
    </source>
</reference>
<evidence type="ECO:0000313" key="1">
    <source>
        <dbReference type="EMBL" id="KAH7674591.1"/>
    </source>
</evidence>
<evidence type="ECO:0000313" key="2">
    <source>
        <dbReference type="Proteomes" id="UP000827976"/>
    </source>
</evidence>
<organism evidence="1 2">
    <name type="scientific">Dioscorea alata</name>
    <name type="common">Purple yam</name>
    <dbReference type="NCBI Taxonomy" id="55571"/>
    <lineage>
        <taxon>Eukaryota</taxon>
        <taxon>Viridiplantae</taxon>
        <taxon>Streptophyta</taxon>
        <taxon>Embryophyta</taxon>
        <taxon>Tracheophyta</taxon>
        <taxon>Spermatophyta</taxon>
        <taxon>Magnoliopsida</taxon>
        <taxon>Liliopsida</taxon>
        <taxon>Dioscoreales</taxon>
        <taxon>Dioscoreaceae</taxon>
        <taxon>Dioscorea</taxon>
    </lineage>
</organism>
<comment type="caution">
    <text evidence="1">The sequence shown here is derived from an EMBL/GenBank/DDBJ whole genome shotgun (WGS) entry which is preliminary data.</text>
</comment>
<dbReference type="Proteomes" id="UP000827976">
    <property type="component" value="Chromosome 8"/>
</dbReference>
<keyword evidence="2" id="KW-1185">Reference proteome</keyword>
<protein>
    <submittedName>
        <fullName evidence="1">Uncharacterized protein</fullName>
    </submittedName>
</protein>
<sequence length="132" mass="15633">MAMVLPLHPPPPPLLIPLPISILFSKHPSLLPLHLLPSFPKLPSTLSPSIPSPTLQTNRSQHRQRCRRRRLHRRCQLRSFRPPLLLLPQIHSQARSPSSLSPETHQDPRPWFLETQTRRRRPQRRRRRRERP</sequence>
<gene>
    <name evidence="1" type="ORF">IHE45_08G084400</name>
</gene>
<accession>A0ACB7VKG8</accession>
<dbReference type="EMBL" id="CM037018">
    <property type="protein sequence ID" value="KAH7674591.1"/>
    <property type="molecule type" value="Genomic_DNA"/>
</dbReference>
<proteinExistence type="predicted"/>